<dbReference type="EMBL" id="JABWQP020000006">
    <property type="protein sequence ID" value="MBV4486990.1"/>
    <property type="molecule type" value="Genomic_DNA"/>
</dbReference>
<accession>A0A923JG85</accession>
<evidence type="ECO:0000259" key="1">
    <source>
        <dbReference type="Pfam" id="PF14301"/>
    </source>
</evidence>
<reference evidence="2 4" key="1">
    <citation type="journal article" date="2020" name="Microorganisms">
        <title>Reliable Identification of Environmental Pseudomonas Isolates Using the rpoD Gene.</title>
        <authorList>
            <consortium name="The Broad Institute Genome Sequencing Platform"/>
            <person name="Girard L."/>
            <person name="Lood C."/>
            <person name="Rokni-Zadeh H."/>
            <person name="van Noort V."/>
            <person name="Lavigne R."/>
            <person name="De Mot R."/>
        </authorList>
    </citation>
    <scope>NUCLEOTIDE SEQUENCE</scope>
    <source>
        <strain evidence="2 4">SWRI153</strain>
    </source>
</reference>
<dbReference type="Proteomes" id="UP000648816">
    <property type="component" value="Unassembled WGS sequence"/>
</dbReference>
<organism evidence="2">
    <name type="scientific">Pseudomonas khorasanensis</name>
    <dbReference type="NCBI Taxonomy" id="2745508"/>
    <lineage>
        <taxon>Bacteria</taxon>
        <taxon>Pseudomonadati</taxon>
        <taxon>Pseudomonadota</taxon>
        <taxon>Gammaproteobacteria</taxon>
        <taxon>Pseudomonadales</taxon>
        <taxon>Pseudomonadaceae</taxon>
        <taxon>Pseudomonas</taxon>
    </lineage>
</organism>
<feature type="domain" description="DUF4376" evidence="1">
    <location>
        <begin position="71"/>
        <end position="160"/>
    </location>
</feature>
<name>A0A923JG85_9PSED</name>
<protein>
    <submittedName>
        <fullName evidence="2">DUF4376 domain-containing protein</fullName>
    </submittedName>
</protein>
<dbReference type="AlphaFoldDB" id="A0A923JG85"/>
<sequence>MKYLFFGPDAQIAGRYCTEVHGERIPSTALQVSEDLFLKTAVENDGVWRLVDGEVVKEPFAEVVPDYAQLVAVERYRREATGVSVDGLQIETTRDSQALIASTGLSAVLDPEYRCNFKTVTGFVEIGSAQIITIAKAVRAHVQACFDRELTLLRAIEAGEYHDDMLTQGWPDSLPPDPAELQ</sequence>
<gene>
    <name evidence="3" type="ORF">HU727_015465</name>
    <name evidence="2" type="ORF">HU727_18195</name>
</gene>
<dbReference type="RefSeq" id="WP_186533111.1">
    <property type="nucleotide sequence ID" value="NZ_JABWQP020000006.1"/>
</dbReference>
<reference evidence="2" key="2">
    <citation type="submission" date="2020-07" db="EMBL/GenBank/DDBJ databases">
        <authorList>
            <person name="Lood C."/>
            <person name="Girard L."/>
        </authorList>
    </citation>
    <scope>NUCLEOTIDE SEQUENCE</scope>
    <source>
        <strain evidence="2">SWRI153</strain>
    </source>
</reference>
<keyword evidence="4" id="KW-1185">Reference proteome</keyword>
<dbReference type="Pfam" id="PF14301">
    <property type="entry name" value="DUF4376"/>
    <property type="match status" value="1"/>
</dbReference>
<reference evidence="3" key="3">
    <citation type="submission" date="2021-06" db="EMBL/GenBank/DDBJ databases">
        <title>Updating the genus Pseudomonas: Description of 43 new species and partition of the Pseudomonas putida group.</title>
        <authorList>
            <person name="Girard L."/>
            <person name="Lood C."/>
            <person name="Vandamme P."/>
            <person name="Rokni-Zadeh H."/>
            <person name="Van Noort V."/>
            <person name="Hofte M."/>
            <person name="Lavigne R."/>
            <person name="De Mot R."/>
        </authorList>
    </citation>
    <scope>NUCLEOTIDE SEQUENCE</scope>
    <source>
        <strain evidence="3">SWRI153</strain>
    </source>
</reference>
<dbReference type="EMBL" id="JABWQP010000010">
    <property type="protein sequence ID" value="MBC3343570.1"/>
    <property type="molecule type" value="Genomic_DNA"/>
</dbReference>
<evidence type="ECO:0000313" key="3">
    <source>
        <dbReference type="EMBL" id="MBV4486990.1"/>
    </source>
</evidence>
<evidence type="ECO:0000313" key="2">
    <source>
        <dbReference type="EMBL" id="MBC3343570.1"/>
    </source>
</evidence>
<dbReference type="InterPro" id="IPR025484">
    <property type="entry name" value="DUF4376"/>
</dbReference>
<comment type="caution">
    <text evidence="2">The sequence shown here is derived from an EMBL/GenBank/DDBJ whole genome shotgun (WGS) entry which is preliminary data.</text>
</comment>
<evidence type="ECO:0000313" key="4">
    <source>
        <dbReference type="Proteomes" id="UP000648816"/>
    </source>
</evidence>
<proteinExistence type="predicted"/>